<sequence length="706" mass="78803">MTIPETDADLALKFAPFTSEIELPFYKALSNFKIDVDRLDDSTRPVLGLYEHRLTTSPEASCRMQILGDALTSGNVPAGFIRAEGKIKNFNTIESFKNADKTAIMRTAAKQIWDAINDSTIFSIPSLLASFTIISFADLKKYKFTYWFAFPALHSTPVWTRNATEKPSQLSGMETSALAEAYGTWRYCTDVREHGFFLAKRVRPDKAPRKISSNPEISEPNNIGFEWEIGSLRNFESGFFENTAPIDQFIAFVDPSTYPDNPGWMLRNLLVLIKKRFKINKAQILCYRETHSRRCEARSLVLLLETDNLTLQPDLMPTATGWERNRYGKIAPTSIDLGQYMDPQILASSAVELNTKLIKWRIAPNLDLERIKATKCLLLGAGTLGTYVARLLLGWNVRTITFVDNATVSYSNPVRQPLFNFDDCINGGSRKALVAAEALKKIYPGVNSSGYAITVPMLGHPFLDEKQSQDDFKILERLIDDHDAIFLLMDTRESRWLPTVMGKAKSKLVLNAALGFDSWVVMRHGIFPSEEDGLAPLGCYFCNDVVVPVDSVKDQTLDQQCTVTRPGIAPIASAQLVELLSSILQHPLGPHAPAPKMSPQNGSRIEYERDPPDHPLGIIPHQIRGFAATFQNIIVSGQSYDCCSACSPKITDEFKQSGWDFVKRALSDESYIPNLSGLAEVQKLAEIVSKDLDWSENEGSDDSLGE</sequence>
<dbReference type="InterPro" id="IPR032197">
    <property type="entry name" value="Atg7_N"/>
</dbReference>
<dbReference type="CDD" id="cd01486">
    <property type="entry name" value="Apg7"/>
    <property type="match status" value="1"/>
</dbReference>
<proteinExistence type="inferred from homology"/>
<dbReference type="GO" id="GO:0000422">
    <property type="term" value="P:autophagy of mitochondrion"/>
    <property type="evidence" value="ECO:0007669"/>
    <property type="project" value="TreeGrafter"/>
</dbReference>
<name>A0A420JB66_9PEZI</name>
<keyword evidence="11" id="KW-1185">Reference proteome</keyword>
<dbReference type="GO" id="GO:0032446">
    <property type="term" value="P:protein modification by small protein conjugation"/>
    <property type="evidence" value="ECO:0007669"/>
    <property type="project" value="TreeGrafter"/>
</dbReference>
<dbReference type="PANTHER" id="PTHR10953:SF3">
    <property type="entry name" value="UBIQUITIN-LIKE MODIFIER-ACTIVATING ENZYME ATG7"/>
    <property type="match status" value="1"/>
</dbReference>
<dbReference type="GO" id="GO:0015031">
    <property type="term" value="P:protein transport"/>
    <property type="evidence" value="ECO:0007669"/>
    <property type="project" value="UniProtKB-UniRule"/>
</dbReference>
<dbReference type="Gene3D" id="3.40.140.70">
    <property type="entry name" value="Ubiquitin-like modifier-activating enzyme ATG7 N-terminal domain"/>
    <property type="match status" value="1"/>
</dbReference>
<dbReference type="GO" id="GO:0006995">
    <property type="term" value="P:cellular response to nitrogen starvation"/>
    <property type="evidence" value="ECO:0007669"/>
    <property type="project" value="TreeGrafter"/>
</dbReference>
<organism evidence="10 11">
    <name type="scientific">Golovinomyces cichoracearum</name>
    <dbReference type="NCBI Taxonomy" id="62708"/>
    <lineage>
        <taxon>Eukaryota</taxon>
        <taxon>Fungi</taxon>
        <taxon>Dikarya</taxon>
        <taxon>Ascomycota</taxon>
        <taxon>Pezizomycotina</taxon>
        <taxon>Leotiomycetes</taxon>
        <taxon>Erysiphales</taxon>
        <taxon>Erysiphaceae</taxon>
        <taxon>Golovinomyces</taxon>
    </lineage>
</organism>
<keyword evidence="5 7" id="KW-0072">Autophagy</keyword>
<dbReference type="NCBIfam" id="TIGR01381">
    <property type="entry name" value="E1_like_apg7"/>
    <property type="match status" value="1"/>
</dbReference>
<dbReference type="Gene3D" id="3.40.140.100">
    <property type="entry name" value="Ubiquitin-like modifier-activating enzyme ATG7 C-terminal domain"/>
    <property type="match status" value="1"/>
</dbReference>
<dbReference type="AlphaFoldDB" id="A0A420JB66"/>
<keyword evidence="7" id="KW-0833">Ubl conjugation pathway</keyword>
<evidence type="ECO:0000256" key="5">
    <source>
        <dbReference type="ARBA" id="ARBA00023006"/>
    </source>
</evidence>
<dbReference type="InterPro" id="IPR000594">
    <property type="entry name" value="ThiF_NAD_FAD-bd"/>
</dbReference>
<evidence type="ECO:0000259" key="9">
    <source>
        <dbReference type="Pfam" id="PF16420"/>
    </source>
</evidence>
<protein>
    <recommendedName>
        <fullName evidence="2 7">Ubiquitin-like modifier-activating enzyme ATG7</fullName>
    </recommendedName>
    <alternativeName>
        <fullName evidence="7">Autophagy-related protein 7</fullName>
    </alternativeName>
</protein>
<keyword evidence="4 7" id="KW-0653">Protein transport</keyword>
<dbReference type="GO" id="GO:0000045">
    <property type="term" value="P:autophagosome assembly"/>
    <property type="evidence" value="ECO:0007669"/>
    <property type="project" value="TreeGrafter"/>
</dbReference>
<dbReference type="InterPro" id="IPR045886">
    <property type="entry name" value="ThiF/MoeB/HesA"/>
</dbReference>
<feature type="domain" description="THIF-type NAD/FAD binding fold" evidence="8">
    <location>
        <begin position="358"/>
        <end position="600"/>
    </location>
</feature>
<evidence type="ECO:0000256" key="1">
    <source>
        <dbReference type="ARBA" id="ARBA00010931"/>
    </source>
</evidence>
<dbReference type="InterPro" id="IPR035985">
    <property type="entry name" value="Ubiquitin-activating_enz"/>
</dbReference>
<feature type="active site" description="Glycyl thioester intermediate" evidence="6">
    <location>
        <position position="561"/>
    </location>
</feature>
<dbReference type="SUPFAM" id="SSF69572">
    <property type="entry name" value="Activating enzymes of the ubiquitin-like proteins"/>
    <property type="match status" value="1"/>
</dbReference>
<dbReference type="EMBL" id="MCBQ01000357">
    <property type="protein sequence ID" value="RKF84020.1"/>
    <property type="molecule type" value="Genomic_DNA"/>
</dbReference>
<comment type="subcellular location">
    <subcellularLocation>
        <location evidence="7">Cytoplasm</location>
    </subcellularLocation>
    <subcellularLocation>
        <location evidence="7">Preautophagosomal structure</location>
    </subcellularLocation>
</comment>
<keyword evidence="7" id="KW-0963">Cytoplasm</keyword>
<dbReference type="GO" id="GO:0034727">
    <property type="term" value="P:piecemeal microautophagy of the nucleus"/>
    <property type="evidence" value="ECO:0007669"/>
    <property type="project" value="TreeGrafter"/>
</dbReference>
<keyword evidence="3 7" id="KW-0813">Transport</keyword>
<dbReference type="STRING" id="62708.A0A420JB66"/>
<reference evidence="10 11" key="1">
    <citation type="journal article" date="2018" name="BMC Genomics">
        <title>Comparative genome analyses reveal sequence features reflecting distinct modes of host-adaptation between dicot and monocot powdery mildew.</title>
        <authorList>
            <person name="Wu Y."/>
            <person name="Ma X."/>
            <person name="Pan Z."/>
            <person name="Kale S.D."/>
            <person name="Song Y."/>
            <person name="King H."/>
            <person name="Zhang Q."/>
            <person name="Presley C."/>
            <person name="Deng X."/>
            <person name="Wei C.I."/>
            <person name="Xiao S."/>
        </authorList>
    </citation>
    <scope>NUCLEOTIDE SEQUENCE [LARGE SCALE GENOMIC DNA]</scope>
    <source>
        <strain evidence="10">UMSG3</strain>
    </source>
</reference>
<dbReference type="FunFam" id="3.40.140.70:FF:000001">
    <property type="entry name" value="Ubiquitin-like modifier-activating enzyme atg7"/>
    <property type="match status" value="1"/>
</dbReference>
<dbReference type="Proteomes" id="UP000283383">
    <property type="component" value="Unassembled WGS sequence"/>
</dbReference>
<evidence type="ECO:0000256" key="6">
    <source>
        <dbReference type="PIRSR" id="PIRSR606285-1"/>
    </source>
</evidence>
<evidence type="ECO:0000259" key="8">
    <source>
        <dbReference type="Pfam" id="PF00899"/>
    </source>
</evidence>
<comment type="caution">
    <text evidence="10">The sequence shown here is derived from an EMBL/GenBank/DDBJ whole genome shotgun (WGS) entry which is preliminary data.</text>
</comment>
<comment type="subunit">
    <text evidence="7">Homodimer.</text>
</comment>
<feature type="domain" description="Ubiquitin-like modifier-activating enzyme Atg7 N-terminal" evidence="9">
    <location>
        <begin position="12"/>
        <end position="341"/>
    </location>
</feature>
<dbReference type="FunFam" id="3.40.50.720:FF:000243">
    <property type="entry name" value="Ubiquitin-like modifier-activating enzyme ATG7"/>
    <property type="match status" value="1"/>
</dbReference>
<dbReference type="Pfam" id="PF00899">
    <property type="entry name" value="ThiF"/>
    <property type="match status" value="1"/>
</dbReference>
<evidence type="ECO:0000256" key="2">
    <source>
        <dbReference type="ARBA" id="ARBA00017647"/>
    </source>
</evidence>
<dbReference type="GO" id="GO:0000407">
    <property type="term" value="C:phagophore assembly site"/>
    <property type="evidence" value="ECO:0007669"/>
    <property type="project" value="UniProtKB-SubCell"/>
</dbReference>
<evidence type="ECO:0000313" key="10">
    <source>
        <dbReference type="EMBL" id="RKF84020.1"/>
    </source>
</evidence>
<evidence type="ECO:0000256" key="3">
    <source>
        <dbReference type="ARBA" id="ARBA00022448"/>
    </source>
</evidence>
<dbReference type="InterPro" id="IPR042522">
    <property type="entry name" value="Atg7_N_1"/>
</dbReference>
<dbReference type="PANTHER" id="PTHR10953">
    <property type="entry name" value="UBIQUITIN-ACTIVATING ENZYME E1"/>
    <property type="match status" value="1"/>
</dbReference>
<dbReference type="GO" id="GO:0019778">
    <property type="term" value="F:Atg12 activating enzyme activity"/>
    <property type="evidence" value="ECO:0007669"/>
    <property type="project" value="TreeGrafter"/>
</dbReference>
<dbReference type="Pfam" id="PF16420">
    <property type="entry name" value="ATG7_N"/>
    <property type="match status" value="1"/>
</dbReference>
<dbReference type="InterPro" id="IPR042523">
    <property type="entry name" value="Atg7_N_2"/>
</dbReference>
<gene>
    <name evidence="10" type="ORF">GcM3_003001</name>
</gene>
<evidence type="ECO:0000256" key="4">
    <source>
        <dbReference type="ARBA" id="ARBA00022927"/>
    </source>
</evidence>
<dbReference type="GO" id="GO:0019779">
    <property type="term" value="F:Atg8 activating enzyme activity"/>
    <property type="evidence" value="ECO:0007669"/>
    <property type="project" value="TreeGrafter"/>
</dbReference>
<comment type="similarity">
    <text evidence="1 7">Belongs to the ATG7 family.</text>
</comment>
<accession>A0A420JB66</accession>
<dbReference type="Gene3D" id="3.40.50.720">
    <property type="entry name" value="NAD(P)-binding Rossmann-like Domain"/>
    <property type="match status" value="1"/>
</dbReference>
<evidence type="ECO:0000313" key="11">
    <source>
        <dbReference type="Proteomes" id="UP000283383"/>
    </source>
</evidence>
<comment type="function">
    <text evidence="7">E1-like activating enzyme involved in the 2 ubiquitin-like systems required for cytoplasm to vacuole transport (Cvt) and autophagy. Activates ATG12 for its conjugation with ATG5 and ATG8 for its conjugation with phosphatidylethanolamine. Both systems are needed for the ATG8 association to Cvt vesicles and autophagosomes membranes. Autophagy is essential for maintenance of amino acid levels and protein synthesis under nitrogen starvation. Required for selective autophagic degradation of the nucleus (nucleophagy) as well as for mitophagy which contributes to regulate mitochondrial quantity and quality by eliminating the mitochondria to a basal level to fulfill cellular energy requirements and preventing excess ROS production.</text>
</comment>
<evidence type="ECO:0000256" key="7">
    <source>
        <dbReference type="RuleBase" id="RU366022"/>
    </source>
</evidence>
<dbReference type="InterPro" id="IPR006285">
    <property type="entry name" value="Atg7"/>
</dbReference>